<dbReference type="RefSeq" id="WP_377742449.1">
    <property type="nucleotide sequence ID" value="NZ_JBHRXJ010000002.1"/>
</dbReference>
<keyword evidence="3 10" id="KW-0808">Transferase</keyword>
<comment type="pathway">
    <text evidence="1 7">Cell wall biogenesis; peptidoglycan biosynthesis.</text>
</comment>
<dbReference type="InterPro" id="IPR005490">
    <property type="entry name" value="LD_TPept_cat_dom"/>
</dbReference>
<dbReference type="SUPFAM" id="SSF141523">
    <property type="entry name" value="L,D-transpeptidase catalytic domain-like"/>
    <property type="match status" value="1"/>
</dbReference>
<evidence type="ECO:0000259" key="9">
    <source>
        <dbReference type="PROSITE" id="PS52029"/>
    </source>
</evidence>
<evidence type="ECO:0000313" key="11">
    <source>
        <dbReference type="Proteomes" id="UP001595721"/>
    </source>
</evidence>
<evidence type="ECO:0000256" key="1">
    <source>
        <dbReference type="ARBA" id="ARBA00004752"/>
    </source>
</evidence>
<protein>
    <submittedName>
        <fullName evidence="10">Murein L,D-transpeptidase family protein</fullName>
        <ecNumber evidence="10">2.-.-.-</ecNumber>
    </submittedName>
</protein>
<feature type="region of interest" description="Disordered" evidence="8">
    <location>
        <begin position="114"/>
        <end position="135"/>
    </location>
</feature>
<keyword evidence="4 7" id="KW-0133">Cell shape</keyword>
<sequence>MKRLAGLFSTLCLAALVGGLVMVWRFESAPVPPALPSAPPGSGTAPETGTGTGWRWPRLPDFDLPDIRLPEFPQPRPSARPEIPISSPVDRILVEKSARRMTVWQKDGPPRSFRIALGFSPDGDKSREGDGRTPEGIFRIDRLNRQSGYHLSLGIDYPKKRHRDAARRAGHSPGGDIMIHGQPNQIPDGFKVKGDWTAGCIAVTNAEIEEIFAHAAIGTEVEIRP</sequence>
<evidence type="ECO:0000256" key="2">
    <source>
        <dbReference type="ARBA" id="ARBA00005992"/>
    </source>
</evidence>
<keyword evidence="11" id="KW-1185">Reference proteome</keyword>
<feature type="active site" description="Nucleophile" evidence="7">
    <location>
        <position position="200"/>
    </location>
</feature>
<accession>A0ABV7QYN2</accession>
<evidence type="ECO:0000256" key="8">
    <source>
        <dbReference type="SAM" id="MobiDB-lite"/>
    </source>
</evidence>
<feature type="compositionally biased region" description="Basic and acidic residues" evidence="8">
    <location>
        <begin position="122"/>
        <end position="135"/>
    </location>
</feature>
<dbReference type="InterPro" id="IPR038063">
    <property type="entry name" value="Transpep_catalytic_dom"/>
</dbReference>
<dbReference type="Pfam" id="PF03734">
    <property type="entry name" value="YkuD"/>
    <property type="match status" value="1"/>
</dbReference>
<keyword evidence="6 7" id="KW-0961">Cell wall biogenesis/degradation</keyword>
<reference evidence="11" key="1">
    <citation type="journal article" date="2019" name="Int. J. Syst. Evol. Microbiol.">
        <title>The Global Catalogue of Microorganisms (GCM) 10K type strain sequencing project: providing services to taxonomists for standard genome sequencing and annotation.</title>
        <authorList>
            <consortium name="The Broad Institute Genomics Platform"/>
            <consortium name="The Broad Institute Genome Sequencing Center for Infectious Disease"/>
            <person name="Wu L."/>
            <person name="Ma J."/>
        </authorList>
    </citation>
    <scope>NUCLEOTIDE SEQUENCE [LARGE SCALE GENOMIC DNA]</scope>
    <source>
        <strain evidence="11">KCTC 42899</strain>
    </source>
</reference>
<dbReference type="PROSITE" id="PS52029">
    <property type="entry name" value="LD_TPASE"/>
    <property type="match status" value="1"/>
</dbReference>
<keyword evidence="5 7" id="KW-0573">Peptidoglycan synthesis</keyword>
<dbReference type="PANTHER" id="PTHR36699">
    <property type="entry name" value="LD-TRANSPEPTIDASE"/>
    <property type="match status" value="1"/>
</dbReference>
<evidence type="ECO:0000313" key="10">
    <source>
        <dbReference type="EMBL" id="MFC3527060.1"/>
    </source>
</evidence>
<dbReference type="EMBL" id="JBHRXJ010000002">
    <property type="protein sequence ID" value="MFC3527060.1"/>
    <property type="molecule type" value="Genomic_DNA"/>
</dbReference>
<gene>
    <name evidence="10" type="ORF">ACFOMH_02665</name>
</gene>
<feature type="region of interest" description="Disordered" evidence="8">
    <location>
        <begin position="32"/>
        <end position="55"/>
    </location>
</feature>
<dbReference type="CDD" id="cd16913">
    <property type="entry name" value="YkuD_like"/>
    <property type="match status" value="1"/>
</dbReference>
<comment type="similarity">
    <text evidence="2">Belongs to the YkuD family.</text>
</comment>
<evidence type="ECO:0000256" key="4">
    <source>
        <dbReference type="ARBA" id="ARBA00022960"/>
    </source>
</evidence>
<dbReference type="Gene3D" id="2.40.440.10">
    <property type="entry name" value="L,D-transpeptidase catalytic domain-like"/>
    <property type="match status" value="1"/>
</dbReference>
<dbReference type="GO" id="GO:0016740">
    <property type="term" value="F:transferase activity"/>
    <property type="evidence" value="ECO:0007669"/>
    <property type="project" value="UniProtKB-KW"/>
</dbReference>
<feature type="domain" description="L,D-TPase catalytic" evidence="9">
    <location>
        <begin position="90"/>
        <end position="224"/>
    </location>
</feature>
<dbReference type="EC" id="2.-.-.-" evidence="10"/>
<name>A0ABV7QYN2_9RHOB</name>
<organism evidence="10 11">
    <name type="scientific">Paracoccus mangrovi</name>
    <dbReference type="NCBI Taxonomy" id="1715645"/>
    <lineage>
        <taxon>Bacteria</taxon>
        <taxon>Pseudomonadati</taxon>
        <taxon>Pseudomonadota</taxon>
        <taxon>Alphaproteobacteria</taxon>
        <taxon>Rhodobacterales</taxon>
        <taxon>Paracoccaceae</taxon>
        <taxon>Paracoccus</taxon>
    </lineage>
</organism>
<dbReference type="Proteomes" id="UP001595721">
    <property type="component" value="Unassembled WGS sequence"/>
</dbReference>
<evidence type="ECO:0000256" key="3">
    <source>
        <dbReference type="ARBA" id="ARBA00022679"/>
    </source>
</evidence>
<comment type="caution">
    <text evidence="10">The sequence shown here is derived from an EMBL/GenBank/DDBJ whole genome shotgun (WGS) entry which is preliminary data.</text>
</comment>
<evidence type="ECO:0000256" key="7">
    <source>
        <dbReference type="PROSITE-ProRule" id="PRU01373"/>
    </source>
</evidence>
<evidence type="ECO:0000256" key="6">
    <source>
        <dbReference type="ARBA" id="ARBA00023316"/>
    </source>
</evidence>
<feature type="active site" description="Proton donor/acceptor" evidence="7">
    <location>
        <position position="180"/>
    </location>
</feature>
<proteinExistence type="inferred from homology"/>
<dbReference type="PANTHER" id="PTHR36699:SF1">
    <property type="entry name" value="L,D-TRANSPEPTIDASE YAFK-RELATED"/>
    <property type="match status" value="1"/>
</dbReference>
<evidence type="ECO:0000256" key="5">
    <source>
        <dbReference type="ARBA" id="ARBA00022984"/>
    </source>
</evidence>